<accession>A0A5R8M864</accession>
<feature type="transmembrane region" description="Helical" evidence="1">
    <location>
        <begin position="6"/>
        <end position="26"/>
    </location>
</feature>
<dbReference type="Pfam" id="PF14108">
    <property type="entry name" value="ABA4-like"/>
    <property type="match status" value="1"/>
</dbReference>
<feature type="transmembrane region" description="Helical" evidence="1">
    <location>
        <begin position="80"/>
        <end position="98"/>
    </location>
</feature>
<name>A0A5R8M864_9FLAO</name>
<dbReference type="OrthoDB" id="345237at2"/>
<comment type="caution">
    <text evidence="2">The sequence shown here is derived from an EMBL/GenBank/DDBJ whole genome shotgun (WGS) entry which is preliminary data.</text>
</comment>
<protein>
    <submittedName>
        <fullName evidence="2">DUF4281 domain-containing protein</fullName>
    </submittedName>
</protein>
<feature type="transmembrane region" description="Helical" evidence="1">
    <location>
        <begin position="38"/>
        <end position="60"/>
    </location>
</feature>
<reference evidence="2 3" key="1">
    <citation type="journal article" date="2017" name="Int. J. Syst. Evol. Microbiol.">
        <title>Maripseudobacter aurantiacus gen. nov., sp. nov., a novel member of the family Flavobacteriaceae isolated from a sedimentation basin.</title>
        <authorList>
            <person name="Chen C."/>
            <person name="Su Y."/>
            <person name="Tao T."/>
            <person name="Fu G."/>
            <person name="Zhang C."/>
            <person name="Sun C."/>
            <person name="Zhang X."/>
            <person name="Wu M."/>
        </authorList>
    </citation>
    <scope>NUCLEOTIDE SEQUENCE [LARGE SCALE GENOMIC DNA]</scope>
    <source>
        <strain evidence="3">CDA4</strain>
    </source>
</reference>
<dbReference type="RefSeq" id="WP_138257607.1">
    <property type="nucleotide sequence ID" value="NZ_VBUK01000002.1"/>
</dbReference>
<feature type="transmembrane region" description="Helical" evidence="1">
    <location>
        <begin position="110"/>
        <end position="132"/>
    </location>
</feature>
<dbReference type="InterPro" id="IPR025461">
    <property type="entry name" value="ABA4-like"/>
</dbReference>
<evidence type="ECO:0000313" key="3">
    <source>
        <dbReference type="Proteomes" id="UP000308382"/>
    </source>
</evidence>
<dbReference type="PANTHER" id="PTHR34543:SF1">
    <property type="entry name" value="PROTEIN ABA DEFICIENT 4, CHLOROPLASTIC"/>
    <property type="match status" value="1"/>
</dbReference>
<keyword evidence="1" id="KW-1133">Transmembrane helix</keyword>
<dbReference type="PANTHER" id="PTHR34543">
    <property type="entry name" value="PROTEIN ABA DEFICIENT 4, CHLOROPLASTIC"/>
    <property type="match status" value="1"/>
</dbReference>
<dbReference type="AlphaFoldDB" id="A0A5R8M864"/>
<keyword evidence="1" id="KW-0472">Membrane</keyword>
<evidence type="ECO:0000313" key="2">
    <source>
        <dbReference type="EMBL" id="TLF45762.1"/>
    </source>
</evidence>
<evidence type="ECO:0000256" key="1">
    <source>
        <dbReference type="SAM" id="Phobius"/>
    </source>
</evidence>
<dbReference type="Proteomes" id="UP000308382">
    <property type="component" value="Unassembled WGS sequence"/>
</dbReference>
<proteinExistence type="predicted"/>
<organism evidence="2 3">
    <name type="scientific">Maribacter aurantiacus</name>
    <dbReference type="NCBI Taxonomy" id="1882343"/>
    <lineage>
        <taxon>Bacteria</taxon>
        <taxon>Pseudomonadati</taxon>
        <taxon>Bacteroidota</taxon>
        <taxon>Flavobacteriia</taxon>
        <taxon>Flavobacteriales</taxon>
        <taxon>Flavobacteriaceae</taxon>
        <taxon>Maribacter</taxon>
    </lineage>
</organism>
<keyword evidence="3" id="KW-1185">Reference proteome</keyword>
<sequence>MTATIVFSLANILVLPMWVLMIFLPKWRPTGFLIDNKIIPIVLSGLYVFYILQVLISNGMMDFGSLKSVMELFTIENAALAGWIHYLAFDLLIGMWMIDQNKDLNLHQVLMAPCLFLTFMFGPLGFLLFMVLKGLKSNPI</sequence>
<gene>
    <name evidence="2" type="ORF">FEK29_06470</name>
</gene>
<dbReference type="EMBL" id="VBUK01000002">
    <property type="protein sequence ID" value="TLF45762.1"/>
    <property type="molecule type" value="Genomic_DNA"/>
</dbReference>
<keyword evidence="1" id="KW-0812">Transmembrane</keyword>